<comment type="caution">
    <text evidence="1">The sequence shown here is derived from an EMBL/GenBank/DDBJ whole genome shotgun (WGS) entry which is preliminary data.</text>
</comment>
<organism evidence="1 2">
    <name type="scientific">Isoptericola halotolerans</name>
    <dbReference type="NCBI Taxonomy" id="300560"/>
    <lineage>
        <taxon>Bacteria</taxon>
        <taxon>Bacillati</taxon>
        <taxon>Actinomycetota</taxon>
        <taxon>Actinomycetes</taxon>
        <taxon>Micrococcales</taxon>
        <taxon>Promicromonosporaceae</taxon>
        <taxon>Isoptericola</taxon>
    </lineage>
</organism>
<dbReference type="RefSeq" id="WP_171784392.1">
    <property type="nucleotide sequence ID" value="NZ_BAAAML010000012.1"/>
</dbReference>
<sequence length="108" mass="12143">MSATYCLQITEANHDEDQFFTLGGAGWDSAHDRQVAIDSIPRLEHDCEDPTVRRCYIVDVLDPVDQFTIDDNFEIDEATAHTLLGVEDFEPLRERERAAFAAVEAVTA</sequence>
<evidence type="ECO:0000313" key="1">
    <source>
        <dbReference type="EMBL" id="NOV98178.1"/>
    </source>
</evidence>
<gene>
    <name evidence="1" type="ORF">HDG69_002763</name>
</gene>
<name>A0ABX2A8C4_9MICO</name>
<keyword evidence="2" id="KW-1185">Reference proteome</keyword>
<dbReference type="EMBL" id="JABEZU010000003">
    <property type="protein sequence ID" value="NOV98178.1"/>
    <property type="molecule type" value="Genomic_DNA"/>
</dbReference>
<dbReference type="Proteomes" id="UP000757540">
    <property type="component" value="Unassembled WGS sequence"/>
</dbReference>
<proteinExistence type="predicted"/>
<reference evidence="1 2" key="1">
    <citation type="submission" date="2020-05" db="EMBL/GenBank/DDBJ databases">
        <title>Genomic Encyclopedia of Type Strains, Phase III (KMG-III): the genomes of soil and plant-associated and newly described type strains.</title>
        <authorList>
            <person name="Whitman W."/>
        </authorList>
    </citation>
    <scope>NUCLEOTIDE SEQUENCE [LARGE SCALE GENOMIC DNA]</scope>
    <source>
        <strain evidence="1 2">KCTC 19046</strain>
    </source>
</reference>
<evidence type="ECO:0000313" key="2">
    <source>
        <dbReference type="Proteomes" id="UP000757540"/>
    </source>
</evidence>
<protein>
    <submittedName>
        <fullName evidence="1">Uncharacterized protein</fullName>
    </submittedName>
</protein>
<accession>A0ABX2A8C4</accession>